<dbReference type="PANTHER" id="PTHR46730:SF1">
    <property type="entry name" value="PLAT DOMAIN-CONTAINING PROTEIN"/>
    <property type="match status" value="1"/>
</dbReference>
<evidence type="ECO:0000256" key="2">
    <source>
        <dbReference type="ARBA" id="ARBA00022692"/>
    </source>
</evidence>
<dbReference type="InterPro" id="IPR035986">
    <property type="entry name" value="PKD_dom_sf"/>
</dbReference>
<sequence length="647" mass="67644">MPNAMFGLSSNVTCQNQPVTVTYNGNATPAATYNWNFNGGTVVSGSGQGPYQVQWATPGNYFVSLYVTENGCTSATGALPITVNAVPTATFTAPASVCNPDTITITYTGTSLPSAVYNWNFAGGTIISGTNQGPYQIYWPTPGAKNVTLDVTQNGCSATQVTNTVNVYTTPNATFTAVSGVCENTATSVTYTGNATPAATYNWNFNGGTVVSGSGQGPYQLSWANAVPTSTFTLAASSCEDIDLPVTYTGNATPAATYNWNFNGGSVTSGSGQGPYQVQWNPGSYNVTLTVSENGCTSTTQTMPIAVYQIPTSFFTVISPVCQNQPTTIQYTGNATNSGTFNWDFDNGTVQSGNGVGPYYVVWSVPGTKNITLDVTEDGCSSVQTIESVVVDTVPNVNAGLDASFCSGDNVQIGTPGTIGFSYTWSPTTGLSDPYSADPMLTLTNNTTAPVVHQYVLIANNNGLCNSYDTVLVTVKPLPTVSIPSQPDQCLGGNEFIFDPTGNFGPGASFDWNMDGTQTTVNNSNPVIQSFTTAGTHTIEVTVTDNGCVSTTFIETVEVFDSPTVDFVGSNLSGCAPLKVTFTNLSTSASPIVSYSWDLGAGVSTDTDPVFIYTNAGAYDITLTATNAAGCTAVYSAFAYFKMHSPY</sequence>
<evidence type="ECO:0000256" key="4">
    <source>
        <dbReference type="ARBA" id="ARBA00022989"/>
    </source>
</evidence>
<evidence type="ECO:0000313" key="8">
    <source>
        <dbReference type="Proteomes" id="UP000663854"/>
    </source>
</evidence>
<comment type="caution">
    <text evidence="7">The sequence shown here is derived from an EMBL/GenBank/DDBJ whole genome shotgun (WGS) entry which is preliminary data.</text>
</comment>
<name>A0A813MVY1_9BILA</name>
<dbReference type="GO" id="GO:0005261">
    <property type="term" value="F:monoatomic cation channel activity"/>
    <property type="evidence" value="ECO:0007669"/>
    <property type="project" value="TreeGrafter"/>
</dbReference>
<evidence type="ECO:0000256" key="5">
    <source>
        <dbReference type="ARBA" id="ARBA00023136"/>
    </source>
</evidence>
<evidence type="ECO:0000313" key="7">
    <source>
        <dbReference type="EMBL" id="CAF0728763.1"/>
    </source>
</evidence>
<keyword evidence="5" id="KW-0472">Membrane</keyword>
<dbReference type="PROSITE" id="PS50093">
    <property type="entry name" value="PKD"/>
    <property type="match status" value="5"/>
</dbReference>
<dbReference type="SMART" id="SM00089">
    <property type="entry name" value="PKD"/>
    <property type="match status" value="3"/>
</dbReference>
<dbReference type="InterPro" id="IPR013783">
    <property type="entry name" value="Ig-like_fold"/>
</dbReference>
<dbReference type="Pfam" id="PF00801">
    <property type="entry name" value="PKD"/>
    <property type="match status" value="2"/>
</dbReference>
<gene>
    <name evidence="7" type="ORF">PYM288_LOCUS796</name>
</gene>
<comment type="subcellular location">
    <subcellularLocation>
        <location evidence="1">Membrane</location>
        <topology evidence="1">Multi-pass membrane protein</topology>
    </subcellularLocation>
</comment>
<dbReference type="GO" id="GO:0006816">
    <property type="term" value="P:calcium ion transport"/>
    <property type="evidence" value="ECO:0007669"/>
    <property type="project" value="TreeGrafter"/>
</dbReference>
<keyword evidence="4" id="KW-1133">Transmembrane helix</keyword>
<dbReference type="Proteomes" id="UP000663854">
    <property type="component" value="Unassembled WGS sequence"/>
</dbReference>
<dbReference type="CDD" id="cd00146">
    <property type="entry name" value="PKD"/>
    <property type="match status" value="1"/>
</dbReference>
<evidence type="ECO:0000259" key="6">
    <source>
        <dbReference type="PROSITE" id="PS50093"/>
    </source>
</evidence>
<keyword evidence="3" id="KW-0677">Repeat</keyword>
<dbReference type="SUPFAM" id="SSF49299">
    <property type="entry name" value="PKD domain"/>
    <property type="match status" value="5"/>
</dbReference>
<feature type="domain" description="PKD" evidence="6">
    <location>
        <begin position="479"/>
        <end position="546"/>
    </location>
</feature>
<evidence type="ECO:0000256" key="1">
    <source>
        <dbReference type="ARBA" id="ARBA00004141"/>
    </source>
</evidence>
<feature type="domain" description="PKD" evidence="6">
    <location>
        <begin position="2"/>
        <end position="90"/>
    </location>
</feature>
<feature type="domain" description="PKD" evidence="6">
    <location>
        <begin position="563"/>
        <end position="630"/>
    </location>
</feature>
<dbReference type="InterPro" id="IPR022409">
    <property type="entry name" value="PKD/Chitinase_dom"/>
</dbReference>
<dbReference type="InterPro" id="IPR000601">
    <property type="entry name" value="PKD_dom"/>
</dbReference>
<evidence type="ECO:0000256" key="3">
    <source>
        <dbReference type="ARBA" id="ARBA00022737"/>
    </source>
</evidence>
<dbReference type="AlphaFoldDB" id="A0A813MVY1"/>
<dbReference type="PANTHER" id="PTHR46730">
    <property type="entry name" value="POLYCYSTIN-1"/>
    <property type="match status" value="1"/>
</dbReference>
<protein>
    <recommendedName>
        <fullName evidence="6">PKD domain-containing protein</fullName>
    </recommendedName>
</protein>
<accession>A0A813MVY1</accession>
<dbReference type="Pfam" id="PF18911">
    <property type="entry name" value="PKD_4"/>
    <property type="match status" value="1"/>
</dbReference>
<dbReference type="Gene3D" id="2.60.40.10">
    <property type="entry name" value="Immunoglobulins"/>
    <property type="match status" value="6"/>
</dbReference>
<dbReference type="GO" id="GO:0005886">
    <property type="term" value="C:plasma membrane"/>
    <property type="evidence" value="ECO:0007669"/>
    <property type="project" value="TreeGrafter"/>
</dbReference>
<organism evidence="7 8">
    <name type="scientific">Rotaria sordida</name>
    <dbReference type="NCBI Taxonomy" id="392033"/>
    <lineage>
        <taxon>Eukaryota</taxon>
        <taxon>Metazoa</taxon>
        <taxon>Spiralia</taxon>
        <taxon>Gnathifera</taxon>
        <taxon>Rotifera</taxon>
        <taxon>Eurotatoria</taxon>
        <taxon>Bdelloidea</taxon>
        <taxon>Philodinida</taxon>
        <taxon>Philodinidae</taxon>
        <taxon>Rotaria</taxon>
    </lineage>
</organism>
<feature type="domain" description="PKD" evidence="6">
    <location>
        <begin position="86"/>
        <end position="174"/>
    </location>
</feature>
<dbReference type="EMBL" id="CAJNOH010000003">
    <property type="protein sequence ID" value="CAF0728763.1"/>
    <property type="molecule type" value="Genomic_DNA"/>
</dbReference>
<feature type="domain" description="PKD" evidence="6">
    <location>
        <begin position="227"/>
        <end position="307"/>
    </location>
</feature>
<reference evidence="7" key="1">
    <citation type="submission" date="2021-02" db="EMBL/GenBank/DDBJ databases">
        <authorList>
            <person name="Nowell W R."/>
        </authorList>
    </citation>
    <scope>NUCLEOTIDE SEQUENCE</scope>
</reference>
<proteinExistence type="predicted"/>
<keyword evidence="2" id="KW-0812">Transmembrane</keyword>